<gene>
    <name evidence="1" type="ORF">BOTBODRAFT_143699</name>
</gene>
<dbReference type="AlphaFoldDB" id="A0A067MQY3"/>
<proteinExistence type="predicted"/>
<dbReference type="STRING" id="930990.A0A067MQY3"/>
<organism evidence="1 2">
    <name type="scientific">Botryobasidium botryosum (strain FD-172 SS1)</name>
    <dbReference type="NCBI Taxonomy" id="930990"/>
    <lineage>
        <taxon>Eukaryota</taxon>
        <taxon>Fungi</taxon>
        <taxon>Dikarya</taxon>
        <taxon>Basidiomycota</taxon>
        <taxon>Agaricomycotina</taxon>
        <taxon>Agaricomycetes</taxon>
        <taxon>Cantharellales</taxon>
        <taxon>Botryobasidiaceae</taxon>
        <taxon>Botryobasidium</taxon>
    </lineage>
</organism>
<protein>
    <recommendedName>
        <fullName evidence="3">F-box domain-containing protein</fullName>
    </recommendedName>
</protein>
<dbReference type="Proteomes" id="UP000027195">
    <property type="component" value="Unassembled WGS sequence"/>
</dbReference>
<evidence type="ECO:0000313" key="1">
    <source>
        <dbReference type="EMBL" id="KDQ17984.1"/>
    </source>
</evidence>
<dbReference type="HOGENOM" id="CLU_022942_0_0_1"/>
<accession>A0A067MQY3</accession>
<evidence type="ECO:0008006" key="3">
    <source>
        <dbReference type="Google" id="ProtNLM"/>
    </source>
</evidence>
<dbReference type="SUPFAM" id="SSF52047">
    <property type="entry name" value="RNI-like"/>
    <property type="match status" value="1"/>
</dbReference>
<dbReference type="Gene3D" id="3.80.10.10">
    <property type="entry name" value="Ribonuclease Inhibitor"/>
    <property type="match status" value="1"/>
</dbReference>
<dbReference type="InterPro" id="IPR032675">
    <property type="entry name" value="LRR_dom_sf"/>
</dbReference>
<name>A0A067MQY3_BOTB1</name>
<evidence type="ECO:0000313" key="2">
    <source>
        <dbReference type="Proteomes" id="UP000027195"/>
    </source>
</evidence>
<dbReference type="InParanoid" id="A0A067MQY3"/>
<sequence>MRSVRFVLPRQLDVNISHFMSRPAPNLSILHITFTVPPSEGWSPGFVRIPDCPFQGQHRLEEVAIRNCDIPWDTPLFAGLRRLTIDRVSIAECMQPDHLFSILETCSALEDLDLRGCNMLAPRSADVSTRTVSLPRLRSFTFMSDKLSSDAYLGYILAPRDVSVRVRCGTYAGLDAALRIIPSSAASHNLAPPLQTSLSRCRRLVLSSPAVSGYGIDATWITCTRSHKFTVEFGHHGVELSGRLDVLADSLPLAAHLESLHIDRLAFGADTAPPLARLICGIPNLKHITFSACPFGSEDAVFDILAETAWGPSINHITLSESRSVLQSLVRSIIQSRVVGDDASQAPSKPRISLHQCGRIVAGTVEALGDVARVDWRE</sequence>
<dbReference type="EMBL" id="KL198022">
    <property type="protein sequence ID" value="KDQ17984.1"/>
    <property type="molecule type" value="Genomic_DNA"/>
</dbReference>
<reference evidence="2" key="1">
    <citation type="journal article" date="2014" name="Proc. Natl. Acad. Sci. U.S.A.">
        <title>Extensive sampling of basidiomycete genomes demonstrates inadequacy of the white-rot/brown-rot paradigm for wood decay fungi.</title>
        <authorList>
            <person name="Riley R."/>
            <person name="Salamov A.A."/>
            <person name="Brown D.W."/>
            <person name="Nagy L.G."/>
            <person name="Floudas D."/>
            <person name="Held B.W."/>
            <person name="Levasseur A."/>
            <person name="Lombard V."/>
            <person name="Morin E."/>
            <person name="Otillar R."/>
            <person name="Lindquist E.A."/>
            <person name="Sun H."/>
            <person name="LaButti K.M."/>
            <person name="Schmutz J."/>
            <person name="Jabbour D."/>
            <person name="Luo H."/>
            <person name="Baker S.E."/>
            <person name="Pisabarro A.G."/>
            <person name="Walton J.D."/>
            <person name="Blanchette R.A."/>
            <person name="Henrissat B."/>
            <person name="Martin F."/>
            <person name="Cullen D."/>
            <person name="Hibbett D.S."/>
            <person name="Grigoriev I.V."/>
        </authorList>
    </citation>
    <scope>NUCLEOTIDE SEQUENCE [LARGE SCALE GENOMIC DNA]</scope>
    <source>
        <strain evidence="2">FD-172 SS1</strain>
    </source>
</reference>
<keyword evidence="2" id="KW-1185">Reference proteome</keyword>